<dbReference type="GO" id="GO:0071555">
    <property type="term" value="P:cell wall organization"/>
    <property type="evidence" value="ECO:0007669"/>
    <property type="project" value="TreeGrafter"/>
</dbReference>
<dbReference type="InterPro" id="IPR001460">
    <property type="entry name" value="PCN-bd_Tpept"/>
</dbReference>
<feature type="transmembrane region" description="Helical" evidence="3">
    <location>
        <begin position="48"/>
        <end position="67"/>
    </location>
</feature>
<keyword evidence="3" id="KW-0812">Transmembrane</keyword>
<reference evidence="5" key="1">
    <citation type="submission" date="2018-05" db="EMBL/GenBank/DDBJ databases">
        <authorList>
            <person name="Lanie J.A."/>
            <person name="Ng W.-L."/>
            <person name="Kazmierczak K.M."/>
            <person name="Andrzejewski T.M."/>
            <person name="Davidsen T.M."/>
            <person name="Wayne K.J."/>
            <person name="Tettelin H."/>
            <person name="Glass J.I."/>
            <person name="Rusch D."/>
            <person name="Podicherti R."/>
            <person name="Tsui H.-C.T."/>
            <person name="Winkler M.E."/>
        </authorList>
    </citation>
    <scope>NUCLEOTIDE SEQUENCE</scope>
</reference>
<evidence type="ECO:0000259" key="4">
    <source>
        <dbReference type="PROSITE" id="PS51178"/>
    </source>
</evidence>
<sequence>VATPAGPKKRRRRAPREPGGLFAYFDAPEARSADASTIQWRQTIRRRILFVVALLTLWAVGIETRLVNLQVWEHDFLKGKANKQTDRVRSVLGRRGDILDRNGDTLATSSQGYTVYVAAGEIDKPEEFAKELCAALNGCGNISYLIERLRRGVFTYVERKTVSEEEVVAVKALKLPGVGFEREPQRQYPNSQLVAHGMGWVGTDNIGLGGVEAAYDGIVRGQDGQTLDMRDVYGRLFDRRELSPSTPGITLELTIDRHLQYIAERELRAAVNEHEADGGTVIILESSTGDVLALANEPTFDLNKKKLISEKDHRRNRATQDIYEPGSIFKLVTVAAALEQEVVQLDDLFDVSAGKISRDNWGGRVFTDFTRYDGNLSVLDIIVRSSNVGAIQIAEHVGPDRLHEYAERFGFGQRVSTETSGFISSEGGNGTEKWTVPTEFPGESVGLLHPPEEWRPVNLASFSIGYYVSATPLQLATAVNAIANGGELIQPRLVRATRHNGDRVELLPRTSQPAVTPKTAMMLTDIMEEVVKRGTGRSAAIPGYTVAGKTGTAEKLIDGVYRAREHRASFVGFVPSRNPVFTILVLIDSPSGVLNTGGVVAAPVFKRVAEVALRHSGVSPTTEPVSRIFARRRGDSPPRMPTTPLPAPAYAPVAAVDPESLRMPDLSGLGLRRATRTLTQLGLFVKVQGDGVVVAQWPSAGSAIERGDEGVLQGTRQMRAVESSESHP</sequence>
<dbReference type="PROSITE" id="PS51178">
    <property type="entry name" value="PASTA"/>
    <property type="match status" value="1"/>
</dbReference>
<name>A0A381U9M2_9ZZZZ</name>
<dbReference type="InterPro" id="IPR012338">
    <property type="entry name" value="Beta-lactam/transpept-like"/>
</dbReference>
<dbReference type="Gene3D" id="3.30.10.20">
    <property type="match status" value="1"/>
</dbReference>
<dbReference type="SUPFAM" id="SSF56519">
    <property type="entry name" value="Penicillin binding protein dimerisation domain"/>
    <property type="match status" value="1"/>
</dbReference>
<dbReference type="PANTHER" id="PTHR30627:SF1">
    <property type="entry name" value="PEPTIDOGLYCAN D,D-TRANSPEPTIDASE FTSI"/>
    <property type="match status" value="1"/>
</dbReference>
<dbReference type="SUPFAM" id="SSF56601">
    <property type="entry name" value="beta-lactamase/transpeptidase-like"/>
    <property type="match status" value="1"/>
</dbReference>
<evidence type="ECO:0000256" key="1">
    <source>
        <dbReference type="ARBA" id="ARBA00004370"/>
    </source>
</evidence>
<comment type="subcellular location">
    <subcellularLocation>
        <location evidence="1">Membrane</location>
    </subcellularLocation>
</comment>
<gene>
    <name evidence="5" type="ORF">METZ01_LOCUS77723</name>
</gene>
<keyword evidence="3" id="KW-1133">Transmembrane helix</keyword>
<dbReference type="AlphaFoldDB" id="A0A381U9M2"/>
<keyword evidence="2 3" id="KW-0472">Membrane</keyword>
<dbReference type="Pfam" id="PF03717">
    <property type="entry name" value="PBP_dimer"/>
    <property type="match status" value="1"/>
</dbReference>
<dbReference type="Pfam" id="PF00905">
    <property type="entry name" value="Transpeptidase"/>
    <property type="match status" value="1"/>
</dbReference>
<dbReference type="EMBL" id="UINC01006001">
    <property type="protein sequence ID" value="SVA24869.1"/>
    <property type="molecule type" value="Genomic_DNA"/>
</dbReference>
<protein>
    <recommendedName>
        <fullName evidence="4">PASTA domain-containing protein</fullName>
    </recommendedName>
</protein>
<evidence type="ECO:0000313" key="5">
    <source>
        <dbReference type="EMBL" id="SVA24869.1"/>
    </source>
</evidence>
<dbReference type="Gene3D" id="3.40.710.10">
    <property type="entry name" value="DD-peptidase/beta-lactamase superfamily"/>
    <property type="match status" value="1"/>
</dbReference>
<dbReference type="Gene3D" id="3.90.1310.10">
    <property type="entry name" value="Penicillin-binding protein 2a (Domain 2)"/>
    <property type="match status" value="1"/>
</dbReference>
<feature type="domain" description="PASTA" evidence="4">
    <location>
        <begin position="657"/>
        <end position="716"/>
    </location>
</feature>
<dbReference type="CDD" id="cd06575">
    <property type="entry name" value="PASTA_Pbp2x-like_2"/>
    <property type="match status" value="1"/>
</dbReference>
<accession>A0A381U9M2</accession>
<dbReference type="InterPro" id="IPR050515">
    <property type="entry name" value="Beta-lactam/transpept"/>
</dbReference>
<evidence type="ECO:0000256" key="3">
    <source>
        <dbReference type="SAM" id="Phobius"/>
    </source>
</evidence>
<dbReference type="SUPFAM" id="SSF54184">
    <property type="entry name" value="Penicillin-binding protein 2x (pbp-2x), c-terminal domain"/>
    <property type="match status" value="1"/>
</dbReference>
<dbReference type="InterPro" id="IPR005543">
    <property type="entry name" value="PASTA_dom"/>
</dbReference>
<feature type="non-terminal residue" evidence="5">
    <location>
        <position position="1"/>
    </location>
</feature>
<dbReference type="Gene3D" id="3.30.450.330">
    <property type="match status" value="1"/>
</dbReference>
<dbReference type="GO" id="GO:0005886">
    <property type="term" value="C:plasma membrane"/>
    <property type="evidence" value="ECO:0007669"/>
    <property type="project" value="TreeGrafter"/>
</dbReference>
<dbReference type="InterPro" id="IPR036138">
    <property type="entry name" value="PBP_dimer_sf"/>
</dbReference>
<evidence type="ECO:0000256" key="2">
    <source>
        <dbReference type="ARBA" id="ARBA00023136"/>
    </source>
</evidence>
<dbReference type="GO" id="GO:0008658">
    <property type="term" value="F:penicillin binding"/>
    <property type="evidence" value="ECO:0007669"/>
    <property type="project" value="InterPro"/>
</dbReference>
<dbReference type="Pfam" id="PF03793">
    <property type="entry name" value="PASTA"/>
    <property type="match status" value="1"/>
</dbReference>
<proteinExistence type="predicted"/>
<dbReference type="InterPro" id="IPR005311">
    <property type="entry name" value="PBP_dimer"/>
</dbReference>
<organism evidence="5">
    <name type="scientific">marine metagenome</name>
    <dbReference type="NCBI Taxonomy" id="408172"/>
    <lineage>
        <taxon>unclassified sequences</taxon>
        <taxon>metagenomes</taxon>
        <taxon>ecological metagenomes</taxon>
    </lineage>
</organism>
<dbReference type="PANTHER" id="PTHR30627">
    <property type="entry name" value="PEPTIDOGLYCAN D,D-TRANSPEPTIDASE"/>
    <property type="match status" value="1"/>
</dbReference>